<dbReference type="Gene3D" id="3.60.20.10">
    <property type="entry name" value="Glutamine Phosphoribosylpyrophosphate, subunit 1, domain 1"/>
    <property type="match status" value="1"/>
</dbReference>
<dbReference type="CDD" id="cd03766">
    <property type="entry name" value="Gn_AT_II_novel"/>
    <property type="match status" value="1"/>
</dbReference>
<evidence type="ECO:0000313" key="6">
    <source>
        <dbReference type="Proteomes" id="UP000664132"/>
    </source>
</evidence>
<keyword evidence="3" id="KW-0315">Glutamine amidotransferase</keyword>
<reference evidence="5" key="1">
    <citation type="submission" date="2021-02" db="EMBL/GenBank/DDBJ databases">
        <title>Genome sequence Cadophora malorum strain M34.</title>
        <authorList>
            <person name="Stefanovic E."/>
            <person name="Vu D."/>
            <person name="Scully C."/>
            <person name="Dijksterhuis J."/>
            <person name="Roader J."/>
            <person name="Houbraken J."/>
        </authorList>
    </citation>
    <scope>NUCLEOTIDE SEQUENCE</scope>
    <source>
        <strain evidence="5">M34</strain>
    </source>
</reference>
<proteinExistence type="predicted"/>
<evidence type="ECO:0000259" key="4">
    <source>
        <dbReference type="PROSITE" id="PS51278"/>
    </source>
</evidence>
<organism evidence="5 6">
    <name type="scientific">Cadophora malorum</name>
    <dbReference type="NCBI Taxonomy" id="108018"/>
    <lineage>
        <taxon>Eukaryota</taxon>
        <taxon>Fungi</taxon>
        <taxon>Dikarya</taxon>
        <taxon>Ascomycota</taxon>
        <taxon>Pezizomycotina</taxon>
        <taxon>Leotiomycetes</taxon>
        <taxon>Helotiales</taxon>
        <taxon>Ploettnerulaceae</taxon>
        <taxon>Cadophora</taxon>
    </lineage>
</organism>
<dbReference type="AlphaFoldDB" id="A0A8H7TBM9"/>
<name>A0A8H7TBM9_9HELO</name>
<evidence type="ECO:0000256" key="2">
    <source>
        <dbReference type="ARBA" id="ARBA00022888"/>
    </source>
</evidence>
<evidence type="ECO:0000313" key="5">
    <source>
        <dbReference type="EMBL" id="KAG4415883.1"/>
    </source>
</evidence>
<dbReference type="InterPro" id="IPR001962">
    <property type="entry name" value="Asn_synthase"/>
</dbReference>
<dbReference type="InterPro" id="IPR051857">
    <property type="entry name" value="Asn_synthetase_domain"/>
</dbReference>
<dbReference type="EMBL" id="JAFJYH010000204">
    <property type="protein sequence ID" value="KAG4415883.1"/>
    <property type="molecule type" value="Genomic_DNA"/>
</dbReference>
<dbReference type="PROSITE" id="PS51278">
    <property type="entry name" value="GATASE_TYPE_2"/>
    <property type="match status" value="1"/>
</dbReference>
<dbReference type="Gene3D" id="3.40.50.620">
    <property type="entry name" value="HUPs"/>
    <property type="match status" value="1"/>
</dbReference>
<dbReference type="Pfam" id="PF00733">
    <property type="entry name" value="Asn_synthase"/>
    <property type="match status" value="2"/>
</dbReference>
<dbReference type="OrthoDB" id="10252281at2759"/>
<dbReference type="SUPFAM" id="SSF52402">
    <property type="entry name" value="Adenine nucleotide alpha hydrolases-like"/>
    <property type="match status" value="1"/>
</dbReference>
<evidence type="ECO:0000256" key="3">
    <source>
        <dbReference type="ARBA" id="ARBA00022962"/>
    </source>
</evidence>
<protein>
    <recommendedName>
        <fullName evidence="4">Glutamine amidotransferase type-2 domain-containing protein</fullName>
    </recommendedName>
</protein>
<keyword evidence="6" id="KW-1185">Reference proteome</keyword>
<dbReference type="PANTHER" id="PTHR45937:SF1">
    <property type="entry name" value="ASPARAGINE SYNTHETASE DOMAIN-CONTAINING PROTEIN 1"/>
    <property type="match status" value="1"/>
</dbReference>
<dbReference type="PANTHER" id="PTHR45937">
    <property type="entry name" value="ASPARAGINE SYNTHETASE DOMAIN-CONTAINING PROTEIN 1"/>
    <property type="match status" value="1"/>
</dbReference>
<dbReference type="SUPFAM" id="SSF56235">
    <property type="entry name" value="N-terminal nucleophile aminohydrolases (Ntn hydrolases)"/>
    <property type="match status" value="1"/>
</dbReference>
<sequence>MCGIHAVISKTGFQVPSEDLKHLLCNRGPDHIGDHRSRTEVHDGISYWITLMSTVLALRGGQVTPQPFVDASSGSALCWNGEAWKIGQDPVEGNDGQAVFTLLIQATSSKKLPSETTIAILEVLRSISGPFAFVFLDKRHGQLYFGRDRLGRRSLVSKYDFDLGTFELCSISGEKGFWLEVEADGVYQLSYDSSTWQNESQHPPEDRVKTIAVTYKHPWATADSDNSGLPLGLFNTTVPTEHFVLDRQTDSVGYLRHLLSESLKLRVQNVPLPPNHDINLHVRVAVLFSGGLDCTVLARMAHDLLPVDQQIDLINVAFENPRVVQAAKKATKPRKGSSKDSKVDVELAEATLSEKLVSDASPFEICPDRCTGRKAFQELQVVCPARSWRFVAVDVPYSETIAHKSKVISLISPHNTEMDLSIAYALYFAARGVGTATSSLNATPVPYATPARVLLSGLGADELFGGYTRHATAFNRRGFTGLLEELKLDVDRLGKRNLGRDDRVISHWGREARFPYLDENLVKWAVECPIWQKCDFHQDTSAKKQDPDIEPGKKVLRLLAYDLGLHSVAVEKKRAIQFGARTAKMELGSTKGTTLIS</sequence>
<gene>
    <name evidence="5" type="ORF">IFR04_010958</name>
</gene>
<dbReference type="InterPro" id="IPR014729">
    <property type="entry name" value="Rossmann-like_a/b/a_fold"/>
</dbReference>
<dbReference type="Proteomes" id="UP000664132">
    <property type="component" value="Unassembled WGS sequence"/>
</dbReference>
<evidence type="ECO:0000256" key="1">
    <source>
        <dbReference type="ARBA" id="ARBA00022605"/>
    </source>
</evidence>
<dbReference type="InterPro" id="IPR029055">
    <property type="entry name" value="Ntn_hydrolases_N"/>
</dbReference>
<keyword evidence="2" id="KW-0061">Asparagine biosynthesis</keyword>
<feature type="domain" description="Glutamine amidotransferase type-2" evidence="4">
    <location>
        <begin position="2"/>
        <end position="214"/>
    </location>
</feature>
<dbReference type="InterPro" id="IPR017932">
    <property type="entry name" value="GATase_2_dom"/>
</dbReference>
<accession>A0A8H7TBM9</accession>
<dbReference type="GO" id="GO:0006529">
    <property type="term" value="P:asparagine biosynthetic process"/>
    <property type="evidence" value="ECO:0007669"/>
    <property type="project" value="UniProtKB-KW"/>
</dbReference>
<keyword evidence="1" id="KW-0028">Amino-acid biosynthesis</keyword>
<comment type="caution">
    <text evidence="5">The sequence shown here is derived from an EMBL/GenBank/DDBJ whole genome shotgun (WGS) entry which is preliminary data.</text>
</comment>
<dbReference type="CDD" id="cd01991">
    <property type="entry name" value="Asn_synthase_B_C"/>
    <property type="match status" value="1"/>
</dbReference>
<dbReference type="GO" id="GO:0004066">
    <property type="term" value="F:asparagine synthase (glutamine-hydrolyzing) activity"/>
    <property type="evidence" value="ECO:0007669"/>
    <property type="project" value="InterPro"/>
</dbReference>